<evidence type="ECO:0008006" key="4">
    <source>
        <dbReference type="Google" id="ProtNLM"/>
    </source>
</evidence>
<dbReference type="SUPFAM" id="SSF56925">
    <property type="entry name" value="OMPA-like"/>
    <property type="match status" value="1"/>
</dbReference>
<dbReference type="AlphaFoldDB" id="A0A418MCE0"/>
<evidence type="ECO:0000313" key="2">
    <source>
        <dbReference type="EMBL" id="RIV24052.1"/>
    </source>
</evidence>
<dbReference type="EMBL" id="QXED01000003">
    <property type="protein sequence ID" value="RIV24052.1"/>
    <property type="molecule type" value="Genomic_DNA"/>
</dbReference>
<dbReference type="OrthoDB" id="979162at2"/>
<gene>
    <name evidence="2" type="ORF">DYU11_13900</name>
</gene>
<feature type="signal peptide" evidence="1">
    <location>
        <begin position="1"/>
        <end position="20"/>
    </location>
</feature>
<reference evidence="2 3" key="1">
    <citation type="submission" date="2018-08" db="EMBL/GenBank/DDBJ databases">
        <title>Fibrisoma montanum sp. nov., isolated from Danxia mountain soil.</title>
        <authorList>
            <person name="Huang Y."/>
        </authorList>
    </citation>
    <scope>NUCLEOTIDE SEQUENCE [LARGE SCALE GENOMIC DNA]</scope>
    <source>
        <strain evidence="2 3">HYT19</strain>
    </source>
</reference>
<dbReference type="Proteomes" id="UP000283523">
    <property type="component" value="Unassembled WGS sequence"/>
</dbReference>
<dbReference type="Gene3D" id="2.40.160.20">
    <property type="match status" value="1"/>
</dbReference>
<dbReference type="RefSeq" id="WP_119668268.1">
    <property type="nucleotide sequence ID" value="NZ_QXED01000003.1"/>
</dbReference>
<dbReference type="InterPro" id="IPR011250">
    <property type="entry name" value="OMP/PagP_B-barrel"/>
</dbReference>
<evidence type="ECO:0000313" key="3">
    <source>
        <dbReference type="Proteomes" id="UP000283523"/>
    </source>
</evidence>
<comment type="caution">
    <text evidence="2">The sequence shown here is derived from an EMBL/GenBank/DDBJ whole genome shotgun (WGS) entry which is preliminary data.</text>
</comment>
<proteinExistence type="predicted"/>
<organism evidence="2 3">
    <name type="scientific">Fibrisoma montanum</name>
    <dbReference type="NCBI Taxonomy" id="2305895"/>
    <lineage>
        <taxon>Bacteria</taxon>
        <taxon>Pseudomonadati</taxon>
        <taxon>Bacteroidota</taxon>
        <taxon>Cytophagia</taxon>
        <taxon>Cytophagales</taxon>
        <taxon>Spirosomataceae</taxon>
        <taxon>Fibrisoma</taxon>
    </lineage>
</organism>
<evidence type="ECO:0000256" key="1">
    <source>
        <dbReference type="SAM" id="SignalP"/>
    </source>
</evidence>
<keyword evidence="3" id="KW-1185">Reference proteome</keyword>
<feature type="chain" id="PRO_5019376669" description="Outer membrane protein beta-barrel domain-containing protein" evidence="1">
    <location>
        <begin position="21"/>
        <end position="177"/>
    </location>
</feature>
<keyword evidence="1" id="KW-0732">Signal</keyword>
<sequence>MKKLLFVLLISVAVSQSAPAQQTLRYTVWADGVLNAQLPKSNLYGLGAGLRAEVSKPLRTSKSALFAQVGYTRFSEKAAFTANIALLNAGYRYQARKAFSASIGVGAQYWSERMRVRFTDYTIDETFTNVLPSATVGLGWRFKSRYHVGLENRLLVKPERGRLPIRDNVALSLGYTL</sequence>
<protein>
    <recommendedName>
        <fullName evidence="4">Outer membrane protein beta-barrel domain-containing protein</fullName>
    </recommendedName>
</protein>
<name>A0A418MCE0_9BACT</name>
<accession>A0A418MCE0</accession>